<dbReference type="AlphaFoldDB" id="C4LUW1"/>
<gene>
    <name evidence="9" type="ORF">EHI_178980</name>
</gene>
<dbReference type="EMBL" id="DS571154">
    <property type="protein sequence ID" value="EAL50901.2"/>
    <property type="molecule type" value="Genomic_DNA"/>
</dbReference>
<keyword evidence="4 8" id="KW-0547">Nucleotide-binding</keyword>
<dbReference type="GO" id="GO:0051082">
    <property type="term" value="F:unfolded protein binding"/>
    <property type="evidence" value="ECO:0000318"/>
    <property type="project" value="GO_Central"/>
</dbReference>
<evidence type="ECO:0000256" key="4">
    <source>
        <dbReference type="ARBA" id="ARBA00022741"/>
    </source>
</evidence>
<evidence type="ECO:0000256" key="2">
    <source>
        <dbReference type="ARBA" id="ARBA00008020"/>
    </source>
</evidence>
<dbReference type="HOGENOM" id="CLU_287779_0_0_1"/>
<dbReference type="Gene3D" id="3.50.7.10">
    <property type="entry name" value="GroEL"/>
    <property type="match status" value="2"/>
</dbReference>
<dbReference type="Gene3D" id="1.10.560.10">
    <property type="entry name" value="GroEL-like equatorial domain"/>
    <property type="match status" value="2"/>
</dbReference>
<keyword evidence="6 8" id="KW-0143">Chaperone</keyword>
<dbReference type="PROSITE" id="PS00750">
    <property type="entry name" value="TCP1_1"/>
    <property type="match status" value="1"/>
</dbReference>
<accession>C4LUW1</accession>
<evidence type="ECO:0000256" key="3">
    <source>
        <dbReference type="ARBA" id="ARBA00022490"/>
    </source>
</evidence>
<evidence type="ECO:0000256" key="5">
    <source>
        <dbReference type="ARBA" id="ARBA00022840"/>
    </source>
</evidence>
<comment type="subcellular location">
    <subcellularLocation>
        <location evidence="1">Cytoplasm</location>
    </subcellularLocation>
</comment>
<dbReference type="Gene3D" id="3.80.10.10">
    <property type="entry name" value="Ribonuclease Inhibitor"/>
    <property type="match status" value="1"/>
</dbReference>
<dbReference type="RefSeq" id="XP_656287.2">
    <property type="nucleotide sequence ID" value="XM_651195.2"/>
</dbReference>
<organism evidence="9 10">
    <name type="scientific">Entamoeba histolytica (strain ATCC 30459 / HM-1:IMSS / ABRM)</name>
    <dbReference type="NCBI Taxonomy" id="294381"/>
    <lineage>
        <taxon>Eukaryota</taxon>
        <taxon>Amoebozoa</taxon>
        <taxon>Evosea</taxon>
        <taxon>Archamoebae</taxon>
        <taxon>Mastigamoebida</taxon>
        <taxon>Entamoebidae</taxon>
        <taxon>Entamoeba</taxon>
    </lineage>
</organism>
<evidence type="ECO:0008006" key="11">
    <source>
        <dbReference type="Google" id="ProtNLM"/>
    </source>
</evidence>
<dbReference type="VEuPathDB" id="AmoebaDB:KM1_306270"/>
<dbReference type="PROSITE" id="PS00995">
    <property type="entry name" value="TCP1_3"/>
    <property type="match status" value="1"/>
</dbReference>
<dbReference type="VEuPathDB" id="AmoebaDB:EHI_178980"/>
<sequence length="1070" mass="121014">MYKKQLESIFIQCLLGYFPKEISLIDFICVSKRIYQSVINYKLEYRWFNQLSEKQKLLFSGIKEKVIDISKLNENDIKYSTLILNCEDSSKKIREPFASHVSEIYITSISQINFNELPLLSKVNILLSYSIPKNLKNVSLPKHILFVIHAKKFKPIYELVKSNPQTTFIGYVFEISQNDITLMNELSNIKILFQHWESLFPWPSLDVSRFIYTGIKFYLEDNIPESFTKFIIKRGLIETFIRRKGGSSKVFLDLQRSLLEGINIDNVGSPLMVYVPKSLEIISSESLVNIDIQGMRLCTHMTSLNLTHLKTTNFPTSIQSLELRINTNIEELNLREFRQLKDVTLDSYKKLVILKLPQLTLHSLNLTNCQRLKSIDGNKICSISVCQCQQLKEFKVSYSKLLLSSFSKPIKFIISTQVQNLILENVIELFSRQIPFKVQRIELKSEPSEELICSLMKLEVNTLVLSNYHYGLEQLKVNQVISVSDGVDNFNFKYPSEVIISPHHSIELETISIGKESAVQLLVINKAKVEELILTDSHVRCLRLESSTIVHFIQSPMLEKIVKLNSTIVNGRSLEGIVQEIYEDNDQKKEDEASRRDQSLMMNMHAARSLEAILKTNLGPKGTLKMLVSGSGGIKLTKDGRVLLNEMHIQHPTANLIARAATSQDDIVGDGTTSTVLLCGEIMKLCEPYLNEGIHPRLLVEGIELARQHLFDYLPKVVKKIDCNDQLVLEHAVKSVIGTKITIDFVDQLSKMIVDAVKLIKIDNTIDLFMVEIQSMKHKFATNTELIKGLVMDHGTRHPGMPHDIRKCICININIGEDVGLLVVNQKGIDQPSLDKLAAAKVMGLRRAKRRNMERLTLACGGVALNSFENEIPFECLGHAGHVYETVIGEEKYTFVEECEHPKSCTILIRGSDDQEIEQIKDTIRDGLRACKNAMEDGGIVLGAGAFELQCWKELKEFAKSVKGKAKLGVEVMGNAMLIIPKTLIENSGYDVIERLYELEDNILEGKIGGVDIETGAFKEIDDIWDGIRVKKQMIQLASVLASQLMLIDVVMRCGSAKNRPAGADAGQFN</sequence>
<keyword evidence="3" id="KW-0963">Cytoplasm</keyword>
<dbReference type="InterPro" id="IPR032675">
    <property type="entry name" value="LRR_dom_sf"/>
</dbReference>
<name>C4LUW1_ENTH1</name>
<dbReference type="Proteomes" id="UP000001926">
    <property type="component" value="Partially assembled WGS sequence"/>
</dbReference>
<evidence type="ECO:0000256" key="6">
    <source>
        <dbReference type="ARBA" id="ARBA00023186"/>
    </source>
</evidence>
<dbReference type="GeneID" id="3410593"/>
<dbReference type="InterPro" id="IPR027409">
    <property type="entry name" value="GroEL-like_apical_dom_sf"/>
</dbReference>
<dbReference type="InterPro" id="IPR012722">
    <property type="entry name" value="Chap_CCT_zeta"/>
</dbReference>
<evidence type="ECO:0000313" key="9">
    <source>
        <dbReference type="EMBL" id="EAL50901.2"/>
    </source>
</evidence>
<dbReference type="InterPro" id="IPR027410">
    <property type="entry name" value="TCP-1-like_intermed_sf"/>
</dbReference>
<reference evidence="9" key="1">
    <citation type="journal article" date="2005" name="Nature">
        <title>The genome of the protist parasite Entamoeba histolytica.</title>
        <authorList>
            <person name="Loftus B."/>
            <person name="Anderson I."/>
            <person name="Davies R."/>
            <person name="Alsmark U.C."/>
            <person name="Samuelson J."/>
            <person name="Amedeo P."/>
            <person name="Roncaglia P."/>
            <person name="Berriman M."/>
            <person name="Hirt R.P."/>
            <person name="Mann B.J."/>
            <person name="Nozaki T."/>
            <person name="Suh B."/>
            <person name="Pop M."/>
            <person name="Duchene M."/>
            <person name="Ackers J."/>
            <person name="Tannich E."/>
            <person name="Leippe M."/>
            <person name="Hofer M."/>
            <person name="Bruchhaus I."/>
            <person name="Willhoeft U."/>
            <person name="Bhattacharya A."/>
            <person name="Chillingworth T."/>
            <person name="Churcher C."/>
            <person name="Hance Z."/>
            <person name="Harris B."/>
            <person name="Harris D."/>
            <person name="Jagels K."/>
            <person name="Moule S."/>
            <person name="Mungall K."/>
            <person name="Ormond D."/>
            <person name="Squares R."/>
            <person name="Whitehead S."/>
            <person name="Quail M.A."/>
            <person name="Rabbinowitsch E."/>
            <person name="Norbertczak H."/>
            <person name="Price C."/>
            <person name="Wang Z."/>
            <person name="Guillen N."/>
            <person name="Gilchrist C."/>
            <person name="Stroup S.E."/>
            <person name="Bhattacharya S."/>
            <person name="Lohia A."/>
            <person name="Foster P.G."/>
            <person name="Sicheritz-Ponten T."/>
            <person name="Weber C."/>
            <person name="Singh U."/>
            <person name="Mukherjee C."/>
            <person name="El-Sayed N.M."/>
            <person name="Petri W.A.Jr."/>
            <person name="Clark C.G."/>
            <person name="Embley T.M."/>
            <person name="Barrell B."/>
            <person name="Fraser C.M."/>
            <person name="Hall N."/>
        </authorList>
    </citation>
    <scope>NUCLEOTIDE SEQUENCE [LARGE SCALE GENOMIC DNA]</scope>
    <source>
        <strain evidence="9">HM-1:IMSS</strain>
    </source>
</reference>
<protein>
    <recommendedName>
        <fullName evidence="11">T-complex protein 1 subunit zeta</fullName>
    </recommendedName>
</protein>
<dbReference type="SUPFAM" id="SSF54849">
    <property type="entry name" value="GroEL-intermediate domain like"/>
    <property type="match status" value="1"/>
</dbReference>
<dbReference type="PRINTS" id="PR00304">
    <property type="entry name" value="TCOMPLEXTCP1"/>
</dbReference>
<dbReference type="FunFam" id="1.10.560.10:FF:000090">
    <property type="entry name" value="Uncharacterized protein"/>
    <property type="match status" value="1"/>
</dbReference>
<dbReference type="GO" id="GO:0016887">
    <property type="term" value="F:ATP hydrolysis activity"/>
    <property type="evidence" value="ECO:0007669"/>
    <property type="project" value="InterPro"/>
</dbReference>
<comment type="similarity">
    <text evidence="2 8">Belongs to the TCP-1 chaperonin family.</text>
</comment>
<dbReference type="VEuPathDB" id="AmoebaDB:EHI5A_047040"/>
<dbReference type="VEuPathDB" id="AmoebaDB:KM1_273130"/>
<dbReference type="InterPro" id="IPR017998">
    <property type="entry name" value="Chaperone_TCP-1"/>
</dbReference>
<evidence type="ECO:0000313" key="10">
    <source>
        <dbReference type="Proteomes" id="UP000001926"/>
    </source>
</evidence>
<dbReference type="PANTHER" id="PTHR11353">
    <property type="entry name" value="CHAPERONIN"/>
    <property type="match status" value="1"/>
</dbReference>
<dbReference type="CDD" id="cd03342">
    <property type="entry name" value="TCP1_zeta"/>
    <property type="match status" value="1"/>
</dbReference>
<dbReference type="FunFam" id="3.50.7.10:FF:000045">
    <property type="match status" value="1"/>
</dbReference>
<keyword evidence="10" id="KW-1185">Reference proteome</keyword>
<dbReference type="Pfam" id="PF00118">
    <property type="entry name" value="Cpn60_TCP1"/>
    <property type="match status" value="2"/>
</dbReference>
<dbReference type="SUPFAM" id="SSF52029">
    <property type="entry name" value="GroEL apical domain-like"/>
    <property type="match status" value="1"/>
</dbReference>
<dbReference type="InterPro" id="IPR002194">
    <property type="entry name" value="Chaperonin_TCP-1_CS"/>
</dbReference>
<dbReference type="InterPro" id="IPR027413">
    <property type="entry name" value="GROEL-like_equatorial_sf"/>
</dbReference>
<proteinExistence type="inferred from homology"/>
<dbReference type="SUPFAM" id="SSF48592">
    <property type="entry name" value="GroEL equatorial domain-like"/>
    <property type="match status" value="1"/>
</dbReference>
<keyword evidence="5 8" id="KW-0067">ATP-binding</keyword>
<dbReference type="KEGG" id="ehi:EHI_178980"/>
<reference evidence="9" key="2">
    <citation type="submission" date="2007-03" db="EMBL/GenBank/DDBJ databases">
        <authorList>
            <person name="Lorenzi H."/>
            <person name="Amedeo P."/>
            <person name="Inman J."/>
            <person name="Schobel S."/>
            <person name="Caler E."/>
        </authorList>
    </citation>
    <scope>GENOME REANNOTATION</scope>
    <source>
        <strain evidence="9">HM-1:IMSS</strain>
    </source>
</reference>
<dbReference type="OrthoDB" id="10052040at2759"/>
<dbReference type="GO" id="GO:0006457">
    <property type="term" value="P:protein folding"/>
    <property type="evidence" value="ECO:0000318"/>
    <property type="project" value="GO_Central"/>
</dbReference>
<dbReference type="InterPro" id="IPR002423">
    <property type="entry name" value="Cpn60/GroEL/TCP-1"/>
</dbReference>
<dbReference type="GO" id="GO:0005832">
    <property type="term" value="C:chaperonin-containing T-complex"/>
    <property type="evidence" value="ECO:0000318"/>
    <property type="project" value="GO_Central"/>
</dbReference>
<evidence type="ECO:0000256" key="8">
    <source>
        <dbReference type="RuleBase" id="RU004187"/>
    </source>
</evidence>
<dbReference type="Gene3D" id="3.30.260.10">
    <property type="entry name" value="TCP-1-like chaperonin intermediate domain"/>
    <property type="match status" value="2"/>
</dbReference>
<comment type="function">
    <text evidence="7">Molecular chaperone; assists the folding of proteins upon ATP hydrolysis. Known to play a role, in vitro, in the folding of actin and tubulin.</text>
</comment>
<dbReference type="OMA" id="NDSHIRC"/>
<dbReference type="GO" id="GO:0005524">
    <property type="term" value="F:ATP binding"/>
    <property type="evidence" value="ECO:0007669"/>
    <property type="project" value="UniProtKB-KW"/>
</dbReference>
<dbReference type="InParanoid" id="C4LUW1"/>
<dbReference type="STRING" id="5759.C4LUW1"/>
<dbReference type="GO" id="GO:0140662">
    <property type="term" value="F:ATP-dependent protein folding chaperone"/>
    <property type="evidence" value="ECO:0007669"/>
    <property type="project" value="InterPro"/>
</dbReference>
<evidence type="ECO:0000256" key="1">
    <source>
        <dbReference type="ARBA" id="ARBA00004496"/>
    </source>
</evidence>
<evidence type="ECO:0000256" key="7">
    <source>
        <dbReference type="ARBA" id="ARBA00024677"/>
    </source>
</evidence>
<dbReference type="VEuPathDB" id="AmoebaDB:EHI7A_185940"/>
<dbReference type="VEuPathDB" id="AmoebaDB:EHI8A_217830"/>